<name>A0A9P6QMK1_9FUNG</name>
<dbReference type="AlphaFoldDB" id="A0A9P6QMK1"/>
<evidence type="ECO:0000313" key="2">
    <source>
        <dbReference type="EMBL" id="KAG0285392.1"/>
    </source>
</evidence>
<gene>
    <name evidence="2" type="ORF">BGZ97_007822</name>
</gene>
<reference evidence="2" key="1">
    <citation type="journal article" date="2020" name="Fungal Divers.">
        <title>Resolving the Mortierellaceae phylogeny through synthesis of multi-gene phylogenetics and phylogenomics.</title>
        <authorList>
            <person name="Vandepol N."/>
            <person name="Liber J."/>
            <person name="Desiro A."/>
            <person name="Na H."/>
            <person name="Kennedy M."/>
            <person name="Barry K."/>
            <person name="Grigoriev I.V."/>
            <person name="Miller A.N."/>
            <person name="O'Donnell K."/>
            <person name="Stajich J.E."/>
            <person name="Bonito G."/>
        </authorList>
    </citation>
    <scope>NUCLEOTIDE SEQUENCE</scope>
    <source>
        <strain evidence="2">NVP60</strain>
    </source>
</reference>
<organism evidence="2 3">
    <name type="scientific">Linnemannia gamsii</name>
    <dbReference type="NCBI Taxonomy" id="64522"/>
    <lineage>
        <taxon>Eukaryota</taxon>
        <taxon>Fungi</taxon>
        <taxon>Fungi incertae sedis</taxon>
        <taxon>Mucoromycota</taxon>
        <taxon>Mortierellomycotina</taxon>
        <taxon>Mortierellomycetes</taxon>
        <taxon>Mortierellales</taxon>
        <taxon>Mortierellaceae</taxon>
        <taxon>Linnemannia</taxon>
    </lineage>
</organism>
<proteinExistence type="predicted"/>
<dbReference type="EMBL" id="JAAAIN010003504">
    <property type="protein sequence ID" value="KAG0285392.1"/>
    <property type="molecule type" value="Genomic_DNA"/>
</dbReference>
<feature type="non-terminal residue" evidence="2">
    <location>
        <position position="70"/>
    </location>
</feature>
<keyword evidence="1" id="KW-1133">Transmembrane helix</keyword>
<accession>A0A9P6QMK1</accession>
<protein>
    <submittedName>
        <fullName evidence="2">Uncharacterized protein</fullName>
    </submittedName>
</protein>
<feature type="transmembrane region" description="Helical" evidence="1">
    <location>
        <begin position="33"/>
        <end position="53"/>
    </location>
</feature>
<sequence length="70" mass="8206">MFFVRLCNVPSAKLDQHTITNVASRDLKHGRVVHAQLLAIIADCDFIAICIEFSRKFFLKMRRYDMMDMI</sequence>
<evidence type="ECO:0000313" key="3">
    <source>
        <dbReference type="Proteomes" id="UP000823405"/>
    </source>
</evidence>
<dbReference type="Proteomes" id="UP000823405">
    <property type="component" value="Unassembled WGS sequence"/>
</dbReference>
<evidence type="ECO:0000256" key="1">
    <source>
        <dbReference type="SAM" id="Phobius"/>
    </source>
</evidence>
<keyword evidence="1" id="KW-0812">Transmembrane</keyword>
<comment type="caution">
    <text evidence="2">The sequence shown here is derived from an EMBL/GenBank/DDBJ whole genome shotgun (WGS) entry which is preliminary data.</text>
</comment>
<keyword evidence="1" id="KW-0472">Membrane</keyword>
<keyword evidence="3" id="KW-1185">Reference proteome</keyword>